<dbReference type="AlphaFoldDB" id="A0A853IDV8"/>
<dbReference type="SUPFAM" id="SSF69318">
    <property type="entry name" value="Integrin alpha N-terminal domain"/>
    <property type="match status" value="1"/>
</dbReference>
<proteinExistence type="predicted"/>
<organism evidence="3 4">
    <name type="scientific">Spartinivicinus marinus</name>
    <dbReference type="NCBI Taxonomy" id="2994442"/>
    <lineage>
        <taxon>Bacteria</taxon>
        <taxon>Pseudomonadati</taxon>
        <taxon>Pseudomonadota</taxon>
        <taxon>Gammaproteobacteria</taxon>
        <taxon>Oceanospirillales</taxon>
        <taxon>Zooshikellaceae</taxon>
        <taxon>Spartinivicinus</taxon>
    </lineage>
</organism>
<name>A0A853IDV8_9GAMM</name>
<comment type="caution">
    <text evidence="3">The sequence shown here is derived from an EMBL/GenBank/DDBJ whole genome shotgun (WGS) entry which is preliminary data.</text>
</comment>
<sequence length="397" mass="44981">MKKNLTKSIQLAVLSGICATSTSAAFASTINSNIDQNKLLKSLGVIELGNKSYFFDDIDNDSQVELLTVYHNGATGFRKGSLVWHNKYGHTPNVKNIKATKGILLANFDGNQELDLISFNSKGIRTYTNFSKLSSSSNVSRIKTDKDWSEYNNKQTANITVLGDRSLGNEPTLDLVAFQNGYVHLAFSQWQSGKMSYYKKARAYTKDAKEAKEIIVRDIDDNGHSDFIFFKNNNISVKYTYWGPEFSRSEVKLVDPELRRMEKFQVSDINEDGINDILAIKGKAIYLSTGNYSGTYNRFKKITNDLRLNQIDKISIVDINNDGYKDIIGINFKKMSFSISLNVGSKKESNSSPYYYGPLPIPQSEIKFSEQIKYNIDTQEDRYGVKYFSKMIKLSSR</sequence>
<dbReference type="RefSeq" id="WP_180571975.1">
    <property type="nucleotide sequence ID" value="NZ_JACCKB010000233.1"/>
</dbReference>
<dbReference type="InterPro" id="IPR028994">
    <property type="entry name" value="Integrin_alpha_N"/>
</dbReference>
<reference evidence="3 4" key="1">
    <citation type="submission" date="2020-07" db="EMBL/GenBank/DDBJ databases">
        <title>Endozoicomonas sp. nov., isolated from sediment.</title>
        <authorList>
            <person name="Gu T."/>
        </authorList>
    </citation>
    <scope>NUCLEOTIDE SEQUENCE [LARGE SCALE GENOMIC DNA]</scope>
    <source>
        <strain evidence="3 4">SM1973</strain>
    </source>
</reference>
<dbReference type="Pfam" id="PF13517">
    <property type="entry name" value="FG-GAP_3"/>
    <property type="match status" value="1"/>
</dbReference>
<keyword evidence="1 2" id="KW-0732">Signal</keyword>
<accession>A0A853IDV8</accession>
<keyword evidence="4" id="KW-1185">Reference proteome</keyword>
<dbReference type="PANTHER" id="PTHR44103">
    <property type="entry name" value="PROPROTEIN CONVERTASE P"/>
    <property type="match status" value="1"/>
</dbReference>
<dbReference type="InterPro" id="IPR013517">
    <property type="entry name" value="FG-GAP"/>
</dbReference>
<evidence type="ECO:0000256" key="2">
    <source>
        <dbReference type="SAM" id="SignalP"/>
    </source>
</evidence>
<dbReference type="Proteomes" id="UP000569732">
    <property type="component" value="Unassembled WGS sequence"/>
</dbReference>
<evidence type="ECO:0000313" key="4">
    <source>
        <dbReference type="Proteomes" id="UP000569732"/>
    </source>
</evidence>
<feature type="signal peptide" evidence="2">
    <location>
        <begin position="1"/>
        <end position="27"/>
    </location>
</feature>
<protein>
    <submittedName>
        <fullName evidence="3">VCBS repeat-containing protein</fullName>
    </submittedName>
</protein>
<gene>
    <name evidence="3" type="ORF">H0A36_28875</name>
</gene>
<evidence type="ECO:0000256" key="1">
    <source>
        <dbReference type="ARBA" id="ARBA00022729"/>
    </source>
</evidence>
<dbReference type="EMBL" id="JACCKB010000233">
    <property type="protein sequence ID" value="NYZ70032.1"/>
    <property type="molecule type" value="Genomic_DNA"/>
</dbReference>
<dbReference type="PANTHER" id="PTHR44103:SF1">
    <property type="entry name" value="PROPROTEIN CONVERTASE P"/>
    <property type="match status" value="1"/>
</dbReference>
<evidence type="ECO:0000313" key="3">
    <source>
        <dbReference type="EMBL" id="NYZ70032.1"/>
    </source>
</evidence>
<feature type="chain" id="PRO_5032359454" evidence="2">
    <location>
        <begin position="28"/>
        <end position="397"/>
    </location>
</feature>